<name>A0A9D4SMC5_RHISA</name>
<evidence type="ECO:0000256" key="5">
    <source>
        <dbReference type="SAM" id="Phobius"/>
    </source>
</evidence>
<evidence type="ECO:0000256" key="3">
    <source>
        <dbReference type="ARBA" id="ARBA00022989"/>
    </source>
</evidence>
<dbReference type="EMBL" id="JABSTV010001255">
    <property type="protein sequence ID" value="KAH7935178.1"/>
    <property type="molecule type" value="Genomic_DNA"/>
</dbReference>
<gene>
    <name evidence="6" type="ORF">HPB52_004766</name>
</gene>
<keyword evidence="2 5" id="KW-0812">Transmembrane</keyword>
<dbReference type="Pfam" id="PF02535">
    <property type="entry name" value="Zip"/>
    <property type="match status" value="1"/>
</dbReference>
<sequence length="169" mass="17462">MPSQHSAVALPSSNCLDDKDAEKISAASRLGFMVGAVAVHSVLEGISLGLQVNAVKLVRLVVGLYMHKTLVTAAVALDAAAMEHVSIVSASAGLVVASSVPAGQVGTLTRAVVQAFAAGTFFHVTLTEVLPPELNCKQDRIFKVTFMIVGFALVAMANITSNNIAVAYA</sequence>
<reference evidence="6" key="1">
    <citation type="journal article" date="2020" name="Cell">
        <title>Large-Scale Comparative Analyses of Tick Genomes Elucidate Their Genetic Diversity and Vector Capacities.</title>
        <authorList>
            <consortium name="Tick Genome and Microbiome Consortium (TIGMIC)"/>
            <person name="Jia N."/>
            <person name="Wang J."/>
            <person name="Shi W."/>
            <person name="Du L."/>
            <person name="Sun Y."/>
            <person name="Zhan W."/>
            <person name="Jiang J.F."/>
            <person name="Wang Q."/>
            <person name="Zhang B."/>
            <person name="Ji P."/>
            <person name="Bell-Sakyi L."/>
            <person name="Cui X.M."/>
            <person name="Yuan T.T."/>
            <person name="Jiang B.G."/>
            <person name="Yang W.F."/>
            <person name="Lam T.T."/>
            <person name="Chang Q.C."/>
            <person name="Ding S.J."/>
            <person name="Wang X.J."/>
            <person name="Zhu J.G."/>
            <person name="Ruan X.D."/>
            <person name="Zhao L."/>
            <person name="Wei J.T."/>
            <person name="Ye R.Z."/>
            <person name="Que T.C."/>
            <person name="Du C.H."/>
            <person name="Zhou Y.H."/>
            <person name="Cheng J.X."/>
            <person name="Dai P.F."/>
            <person name="Guo W.B."/>
            <person name="Han X.H."/>
            <person name="Huang E.J."/>
            <person name="Li L.F."/>
            <person name="Wei W."/>
            <person name="Gao Y.C."/>
            <person name="Liu J.Z."/>
            <person name="Shao H.Z."/>
            <person name="Wang X."/>
            <person name="Wang C.C."/>
            <person name="Yang T.C."/>
            <person name="Huo Q.B."/>
            <person name="Li W."/>
            <person name="Chen H.Y."/>
            <person name="Chen S.E."/>
            <person name="Zhou L.G."/>
            <person name="Ni X.B."/>
            <person name="Tian J.H."/>
            <person name="Sheng Y."/>
            <person name="Liu T."/>
            <person name="Pan Y.S."/>
            <person name="Xia L.Y."/>
            <person name="Li J."/>
            <person name="Zhao F."/>
            <person name="Cao W.C."/>
        </authorList>
    </citation>
    <scope>NUCLEOTIDE SEQUENCE</scope>
    <source>
        <strain evidence="6">Rsan-2018</strain>
    </source>
</reference>
<dbReference type="Proteomes" id="UP000821837">
    <property type="component" value="Unassembled WGS sequence"/>
</dbReference>
<keyword evidence="3 5" id="KW-1133">Transmembrane helix</keyword>
<comment type="caution">
    <text evidence="6">The sequence shown here is derived from an EMBL/GenBank/DDBJ whole genome shotgun (WGS) entry which is preliminary data.</text>
</comment>
<evidence type="ECO:0000313" key="7">
    <source>
        <dbReference type="Proteomes" id="UP000821837"/>
    </source>
</evidence>
<evidence type="ECO:0000256" key="4">
    <source>
        <dbReference type="ARBA" id="ARBA00023136"/>
    </source>
</evidence>
<dbReference type="InterPro" id="IPR003689">
    <property type="entry name" value="ZIP"/>
</dbReference>
<protein>
    <submittedName>
        <fullName evidence="6">Uncharacterized protein</fullName>
    </submittedName>
</protein>
<feature type="transmembrane region" description="Helical" evidence="5">
    <location>
        <begin position="144"/>
        <end position="168"/>
    </location>
</feature>
<reference evidence="6" key="2">
    <citation type="submission" date="2021-09" db="EMBL/GenBank/DDBJ databases">
        <authorList>
            <person name="Jia N."/>
            <person name="Wang J."/>
            <person name="Shi W."/>
            <person name="Du L."/>
            <person name="Sun Y."/>
            <person name="Zhan W."/>
            <person name="Jiang J."/>
            <person name="Wang Q."/>
            <person name="Zhang B."/>
            <person name="Ji P."/>
            <person name="Sakyi L.B."/>
            <person name="Cui X."/>
            <person name="Yuan T."/>
            <person name="Jiang B."/>
            <person name="Yang W."/>
            <person name="Lam T.T.-Y."/>
            <person name="Chang Q."/>
            <person name="Ding S."/>
            <person name="Wang X."/>
            <person name="Zhu J."/>
            <person name="Ruan X."/>
            <person name="Zhao L."/>
            <person name="Wei J."/>
            <person name="Que T."/>
            <person name="Du C."/>
            <person name="Cheng J."/>
            <person name="Dai P."/>
            <person name="Han X."/>
            <person name="Huang E."/>
            <person name="Gao Y."/>
            <person name="Liu J."/>
            <person name="Shao H."/>
            <person name="Ye R."/>
            <person name="Li L."/>
            <person name="Wei W."/>
            <person name="Wang X."/>
            <person name="Wang C."/>
            <person name="Huo Q."/>
            <person name="Li W."/>
            <person name="Guo W."/>
            <person name="Chen H."/>
            <person name="Chen S."/>
            <person name="Zhou L."/>
            <person name="Zhou L."/>
            <person name="Ni X."/>
            <person name="Tian J."/>
            <person name="Zhou Y."/>
            <person name="Sheng Y."/>
            <person name="Liu T."/>
            <person name="Pan Y."/>
            <person name="Xia L."/>
            <person name="Li J."/>
            <person name="Zhao F."/>
            <person name="Cao W."/>
        </authorList>
    </citation>
    <scope>NUCLEOTIDE SEQUENCE</scope>
    <source>
        <strain evidence="6">Rsan-2018</strain>
        <tissue evidence="6">Larvae</tissue>
    </source>
</reference>
<dbReference type="AlphaFoldDB" id="A0A9D4SMC5"/>
<dbReference type="PANTHER" id="PTHR11040">
    <property type="entry name" value="ZINC/IRON TRANSPORTER"/>
    <property type="match status" value="1"/>
</dbReference>
<dbReference type="PANTHER" id="PTHR11040:SF140">
    <property type="entry name" value="ZRT (ZRT), IRT- (IRT-) LIKE PROTEIN TRANSPORTER"/>
    <property type="match status" value="1"/>
</dbReference>
<organism evidence="6 7">
    <name type="scientific">Rhipicephalus sanguineus</name>
    <name type="common">Brown dog tick</name>
    <name type="synonym">Ixodes sanguineus</name>
    <dbReference type="NCBI Taxonomy" id="34632"/>
    <lineage>
        <taxon>Eukaryota</taxon>
        <taxon>Metazoa</taxon>
        <taxon>Ecdysozoa</taxon>
        <taxon>Arthropoda</taxon>
        <taxon>Chelicerata</taxon>
        <taxon>Arachnida</taxon>
        <taxon>Acari</taxon>
        <taxon>Parasitiformes</taxon>
        <taxon>Ixodida</taxon>
        <taxon>Ixodoidea</taxon>
        <taxon>Ixodidae</taxon>
        <taxon>Rhipicephalinae</taxon>
        <taxon>Rhipicephalus</taxon>
        <taxon>Rhipicephalus</taxon>
    </lineage>
</organism>
<evidence type="ECO:0000256" key="1">
    <source>
        <dbReference type="ARBA" id="ARBA00004141"/>
    </source>
</evidence>
<dbReference type="GO" id="GO:0005886">
    <property type="term" value="C:plasma membrane"/>
    <property type="evidence" value="ECO:0007669"/>
    <property type="project" value="TreeGrafter"/>
</dbReference>
<comment type="subcellular location">
    <subcellularLocation>
        <location evidence="1">Membrane</location>
        <topology evidence="1">Multi-pass membrane protein</topology>
    </subcellularLocation>
</comment>
<keyword evidence="7" id="KW-1185">Reference proteome</keyword>
<evidence type="ECO:0000256" key="2">
    <source>
        <dbReference type="ARBA" id="ARBA00022692"/>
    </source>
</evidence>
<accession>A0A9D4SMC5</accession>
<keyword evidence="4 5" id="KW-0472">Membrane</keyword>
<evidence type="ECO:0000313" key="6">
    <source>
        <dbReference type="EMBL" id="KAH7935178.1"/>
    </source>
</evidence>
<proteinExistence type="predicted"/>
<dbReference type="GO" id="GO:0005385">
    <property type="term" value="F:zinc ion transmembrane transporter activity"/>
    <property type="evidence" value="ECO:0007669"/>
    <property type="project" value="TreeGrafter"/>
</dbReference>